<dbReference type="PANTHER" id="PTHR31650">
    <property type="entry name" value="O-ACYLTRANSFERASE (WSD1-LIKE) FAMILY PROTEIN"/>
    <property type="match status" value="1"/>
</dbReference>
<dbReference type="InterPro" id="IPR023213">
    <property type="entry name" value="CAT-like_dom_sf"/>
</dbReference>
<evidence type="ECO:0000256" key="3">
    <source>
        <dbReference type="ARBA" id="ARBA00009587"/>
    </source>
</evidence>
<accession>I0WNF0</accession>
<dbReference type="GO" id="GO:0006071">
    <property type="term" value="P:glycerol metabolic process"/>
    <property type="evidence" value="ECO:0007669"/>
    <property type="project" value="UniProtKB-KW"/>
</dbReference>
<dbReference type="GO" id="GO:0001666">
    <property type="term" value="P:response to hypoxia"/>
    <property type="evidence" value="ECO:0007669"/>
    <property type="project" value="TreeGrafter"/>
</dbReference>
<dbReference type="GO" id="GO:0051701">
    <property type="term" value="P:biological process involved in interaction with host"/>
    <property type="evidence" value="ECO:0007669"/>
    <property type="project" value="TreeGrafter"/>
</dbReference>
<sequence length="454" mass="49630">MERLTAQDVMTLWPDEAGWSQDIGLVALLDACDLVDADGRNLLGDVRTSIEARLQLAPRLRQVVYVPRWGLGRPLWVDAAAFDVRDHVCAVPPVHHADEARLLEVVEELRRRPLDRSRPLWKMWFVPGLAGGRTAVYVRVHHVIADGPAGVAMLGALFDSAPDGPAPRVEPWMPAPVPAANELIVDNLRRRRAAVARMLAACTRPATIVCRTRRAWASVREMVSGGRAPRCSLNRPIGAAREFAVVRTELATMRRISDRYGVKVNDVLLAVFAGGLRELLRSRGEPVDNLELRAVVPVSLHRERPGPARGNLLGQIIVPLPLSIDDPVRRLVSIAADTATRKRGVRPRRGAVVGGRTVRWIALTLLSRQRMMNTYVADVPGPPVPLYLFGAAVREIVPVVALMGNIAVGAGAFSYAGQFTITVVGDGAVCPEVDVVARGMEQTLRSLEASRHRD</sequence>
<dbReference type="GO" id="GO:0019432">
    <property type="term" value="P:triglyceride biosynthetic process"/>
    <property type="evidence" value="ECO:0007669"/>
    <property type="project" value="UniProtKB-UniPathway"/>
</dbReference>
<dbReference type="NCBIfam" id="TIGR02946">
    <property type="entry name" value="acyl_WS_DGAT"/>
    <property type="match status" value="1"/>
</dbReference>
<evidence type="ECO:0000256" key="11">
    <source>
        <dbReference type="RuleBase" id="RU361241"/>
    </source>
</evidence>
<evidence type="ECO:0000256" key="7">
    <source>
        <dbReference type="ARBA" id="ARBA00022798"/>
    </source>
</evidence>
<name>I0WNF0_RHOOP</name>
<comment type="pathway">
    <text evidence="1 11">Glycerolipid metabolism; triacylglycerol biosynthesis.</text>
</comment>
<evidence type="ECO:0000256" key="9">
    <source>
        <dbReference type="ARBA" id="ARBA00023315"/>
    </source>
</evidence>
<evidence type="ECO:0000256" key="5">
    <source>
        <dbReference type="ARBA" id="ARBA00022516"/>
    </source>
</evidence>
<gene>
    <name evidence="14" type="ORF">W59_21233</name>
</gene>
<evidence type="ECO:0000313" key="15">
    <source>
        <dbReference type="Proteomes" id="UP000006447"/>
    </source>
</evidence>
<dbReference type="PATRIC" id="fig|1165867.3.peg.4328"/>
<evidence type="ECO:0000259" key="13">
    <source>
        <dbReference type="Pfam" id="PF06974"/>
    </source>
</evidence>
<dbReference type="EMBL" id="AJJH01000115">
    <property type="protein sequence ID" value="EID77916.1"/>
    <property type="molecule type" value="Genomic_DNA"/>
</dbReference>
<dbReference type="PANTHER" id="PTHR31650:SF1">
    <property type="entry name" value="WAX ESTER SYNTHASE_DIACYLGLYCEROL ACYLTRANSFERASE 4-RELATED"/>
    <property type="match status" value="1"/>
</dbReference>
<dbReference type="GO" id="GO:0004144">
    <property type="term" value="F:diacylglycerol O-acyltransferase activity"/>
    <property type="evidence" value="ECO:0007669"/>
    <property type="project" value="UniProtKB-EC"/>
</dbReference>
<dbReference type="Proteomes" id="UP000006447">
    <property type="component" value="Unassembled WGS sequence"/>
</dbReference>
<evidence type="ECO:0000256" key="1">
    <source>
        <dbReference type="ARBA" id="ARBA00004771"/>
    </source>
</evidence>
<dbReference type="InterPro" id="IPR009721">
    <property type="entry name" value="O-acyltransferase_WSD1_C"/>
</dbReference>
<dbReference type="InterPro" id="IPR004255">
    <property type="entry name" value="O-acyltransferase_WSD1_N"/>
</dbReference>
<dbReference type="InterPro" id="IPR014292">
    <property type="entry name" value="Acyl_transf_WS/DGAT"/>
</dbReference>
<feature type="domain" description="O-acyltransferase WSD1 C-terminal" evidence="13">
    <location>
        <begin position="310"/>
        <end position="447"/>
    </location>
</feature>
<feature type="domain" description="O-acyltransferase WSD1-like N-terminal" evidence="12">
    <location>
        <begin position="4"/>
        <end position="267"/>
    </location>
</feature>
<evidence type="ECO:0000313" key="14">
    <source>
        <dbReference type="EMBL" id="EID77916.1"/>
    </source>
</evidence>
<evidence type="ECO:0000256" key="6">
    <source>
        <dbReference type="ARBA" id="ARBA00022679"/>
    </source>
</evidence>
<keyword evidence="8 11" id="KW-0443">Lipid metabolism</keyword>
<comment type="caution">
    <text evidence="14">The sequence shown here is derived from an EMBL/GenBank/DDBJ whole genome shotgun (WGS) entry which is preliminary data.</text>
</comment>
<organism evidence="14 15">
    <name type="scientific">Rhodococcus opacus RKJ300 = JCM 13270</name>
    <dbReference type="NCBI Taxonomy" id="1165867"/>
    <lineage>
        <taxon>Bacteria</taxon>
        <taxon>Bacillati</taxon>
        <taxon>Actinomycetota</taxon>
        <taxon>Actinomycetes</taxon>
        <taxon>Mycobacteriales</taxon>
        <taxon>Nocardiaceae</taxon>
        <taxon>Rhodococcus</taxon>
    </lineage>
</organism>
<dbReference type="UniPathway" id="UPA00282"/>
<dbReference type="GO" id="GO:0005886">
    <property type="term" value="C:plasma membrane"/>
    <property type="evidence" value="ECO:0007669"/>
    <property type="project" value="TreeGrafter"/>
</dbReference>
<keyword evidence="6 11" id="KW-0808">Transferase</keyword>
<evidence type="ECO:0000259" key="12">
    <source>
        <dbReference type="Pfam" id="PF03007"/>
    </source>
</evidence>
<dbReference type="RefSeq" id="WP_007298892.1">
    <property type="nucleotide sequence ID" value="NZ_AJJH01000115.1"/>
</dbReference>
<keyword evidence="7 11" id="KW-0319">Glycerol metabolism</keyword>
<dbReference type="Pfam" id="PF03007">
    <property type="entry name" value="WS_DGAT_cat"/>
    <property type="match status" value="1"/>
</dbReference>
<evidence type="ECO:0000256" key="8">
    <source>
        <dbReference type="ARBA" id="ARBA00023098"/>
    </source>
</evidence>
<comment type="similarity">
    <text evidence="3 11">Belongs to the long-chain O-acyltransferase family.</text>
</comment>
<reference evidence="14 15" key="1">
    <citation type="journal article" date="2012" name="J. Bacteriol.">
        <title>Draft genome sequence of the nitrophenol-degrading actinomycete Rhodococcus imtechensis RKJ300.</title>
        <authorList>
            <person name="Vikram S."/>
            <person name="Kumar S."/>
            <person name="Subramanian S."/>
            <person name="Raghava G.P."/>
        </authorList>
    </citation>
    <scope>NUCLEOTIDE SEQUENCE [LARGE SCALE GENOMIC DNA]</scope>
    <source>
        <strain evidence="14 15">RKJ300</strain>
    </source>
</reference>
<dbReference type="InterPro" id="IPR045034">
    <property type="entry name" value="O-acyltransferase_WSD1-like"/>
</dbReference>
<keyword evidence="9 11" id="KW-0012">Acyltransferase</keyword>
<dbReference type="GO" id="GO:0071731">
    <property type="term" value="P:response to nitric oxide"/>
    <property type="evidence" value="ECO:0007669"/>
    <property type="project" value="TreeGrafter"/>
</dbReference>
<dbReference type="EC" id="2.3.1.20" evidence="4 11"/>
<evidence type="ECO:0000256" key="10">
    <source>
        <dbReference type="ARBA" id="ARBA00048109"/>
    </source>
</evidence>
<dbReference type="SUPFAM" id="SSF52777">
    <property type="entry name" value="CoA-dependent acyltransferases"/>
    <property type="match status" value="1"/>
</dbReference>
<proteinExistence type="inferred from homology"/>
<evidence type="ECO:0000256" key="2">
    <source>
        <dbReference type="ARBA" id="ARBA00005189"/>
    </source>
</evidence>
<evidence type="ECO:0000256" key="4">
    <source>
        <dbReference type="ARBA" id="ARBA00013244"/>
    </source>
</evidence>
<dbReference type="AlphaFoldDB" id="I0WNF0"/>
<comment type="catalytic activity">
    <reaction evidence="10 11">
        <text>an acyl-CoA + a 1,2-diacyl-sn-glycerol = a triacyl-sn-glycerol + CoA</text>
        <dbReference type="Rhea" id="RHEA:10868"/>
        <dbReference type="ChEBI" id="CHEBI:17815"/>
        <dbReference type="ChEBI" id="CHEBI:57287"/>
        <dbReference type="ChEBI" id="CHEBI:58342"/>
        <dbReference type="ChEBI" id="CHEBI:64615"/>
        <dbReference type="EC" id="2.3.1.20"/>
    </reaction>
</comment>
<keyword evidence="5 11" id="KW-0444">Lipid biosynthesis</keyword>
<comment type="pathway">
    <text evidence="2">Lipid metabolism.</text>
</comment>
<dbReference type="Pfam" id="PF06974">
    <property type="entry name" value="WS_DGAT_C"/>
    <property type="match status" value="1"/>
</dbReference>
<dbReference type="Gene3D" id="3.30.559.10">
    <property type="entry name" value="Chloramphenicol acetyltransferase-like domain"/>
    <property type="match status" value="1"/>
</dbReference>
<protein>
    <recommendedName>
        <fullName evidence="4 11">Diacylglycerol O-acyltransferase</fullName>
        <ecNumber evidence="4 11">2.3.1.20</ecNumber>
    </recommendedName>
</protein>